<protein>
    <submittedName>
        <fullName evidence="6">Gfa-like protein</fullName>
    </submittedName>
</protein>
<dbReference type="PROSITE" id="PS51891">
    <property type="entry name" value="CENP_V_GFA"/>
    <property type="match status" value="1"/>
</dbReference>
<organism evidence="6 7">
    <name type="scientific">Labilithrix luteola</name>
    <dbReference type="NCBI Taxonomy" id="1391654"/>
    <lineage>
        <taxon>Bacteria</taxon>
        <taxon>Pseudomonadati</taxon>
        <taxon>Myxococcota</taxon>
        <taxon>Polyangia</taxon>
        <taxon>Polyangiales</taxon>
        <taxon>Labilitrichaceae</taxon>
        <taxon>Labilithrix</taxon>
    </lineage>
</organism>
<evidence type="ECO:0000256" key="3">
    <source>
        <dbReference type="ARBA" id="ARBA00022833"/>
    </source>
</evidence>
<dbReference type="InterPro" id="IPR006913">
    <property type="entry name" value="CENP-V/GFA"/>
</dbReference>
<comment type="similarity">
    <text evidence="1">Belongs to the Gfa family.</text>
</comment>
<evidence type="ECO:0000256" key="4">
    <source>
        <dbReference type="ARBA" id="ARBA00023239"/>
    </source>
</evidence>
<dbReference type="GO" id="GO:0046872">
    <property type="term" value="F:metal ion binding"/>
    <property type="evidence" value="ECO:0007669"/>
    <property type="project" value="UniProtKB-KW"/>
</dbReference>
<dbReference type="Pfam" id="PF04828">
    <property type="entry name" value="GFA"/>
    <property type="match status" value="1"/>
</dbReference>
<dbReference type="InterPro" id="IPR011057">
    <property type="entry name" value="Mss4-like_sf"/>
</dbReference>
<dbReference type="RefSeq" id="WP_146651636.1">
    <property type="nucleotide sequence ID" value="NZ_CP012333.1"/>
</dbReference>
<dbReference type="PANTHER" id="PTHR33337">
    <property type="entry name" value="GFA DOMAIN-CONTAINING PROTEIN"/>
    <property type="match status" value="1"/>
</dbReference>
<name>A0A0K1Q3W9_9BACT</name>
<keyword evidence="7" id="KW-1185">Reference proteome</keyword>
<evidence type="ECO:0000256" key="1">
    <source>
        <dbReference type="ARBA" id="ARBA00005495"/>
    </source>
</evidence>
<proteinExistence type="inferred from homology"/>
<keyword evidence="4" id="KW-0456">Lyase</keyword>
<dbReference type="SUPFAM" id="SSF51316">
    <property type="entry name" value="Mss4-like"/>
    <property type="match status" value="1"/>
</dbReference>
<keyword evidence="3" id="KW-0862">Zinc</keyword>
<dbReference type="KEGG" id="llu:AKJ09_06995"/>
<dbReference type="GO" id="GO:0016846">
    <property type="term" value="F:carbon-sulfur lyase activity"/>
    <property type="evidence" value="ECO:0007669"/>
    <property type="project" value="InterPro"/>
</dbReference>
<dbReference type="EMBL" id="CP012333">
    <property type="protein sequence ID" value="AKV00332.1"/>
    <property type="molecule type" value="Genomic_DNA"/>
</dbReference>
<dbReference type="STRING" id="1391654.AKJ09_06995"/>
<dbReference type="PATRIC" id="fig|1391654.3.peg.7100"/>
<accession>A0A0K1Q3W9</accession>
<keyword evidence="2" id="KW-0479">Metal-binding</keyword>
<evidence type="ECO:0000259" key="5">
    <source>
        <dbReference type="PROSITE" id="PS51891"/>
    </source>
</evidence>
<evidence type="ECO:0000313" key="7">
    <source>
        <dbReference type="Proteomes" id="UP000064967"/>
    </source>
</evidence>
<evidence type="ECO:0000256" key="2">
    <source>
        <dbReference type="ARBA" id="ARBA00022723"/>
    </source>
</evidence>
<dbReference type="PANTHER" id="PTHR33337:SF40">
    <property type="entry name" value="CENP-V_GFA DOMAIN-CONTAINING PROTEIN-RELATED"/>
    <property type="match status" value="1"/>
</dbReference>
<evidence type="ECO:0000313" key="6">
    <source>
        <dbReference type="EMBL" id="AKV00332.1"/>
    </source>
</evidence>
<feature type="domain" description="CENP-V/GFA" evidence="5">
    <location>
        <begin position="12"/>
        <end position="128"/>
    </location>
</feature>
<sequence>MGEVGNEAQKAYTGGCACGAIRYEISGEPFMNDCQCLDCQRESGTGHGSHLTFPRAGVKVTGEAKHWDMRADSGNMKTRSFCPTCGSPVYMTFAAMPDLFTVRAASLDEPSRYKPQLVTYNVRGHAWDHLDPSIPKFEKMPPR</sequence>
<reference evidence="6 7" key="1">
    <citation type="submission" date="2015-08" db="EMBL/GenBank/DDBJ databases">
        <authorList>
            <person name="Babu N.S."/>
            <person name="Beckwith C.J."/>
            <person name="Beseler K.G."/>
            <person name="Brison A."/>
            <person name="Carone J.V."/>
            <person name="Caskin T.P."/>
            <person name="Diamond M."/>
            <person name="Durham M.E."/>
            <person name="Foxe J.M."/>
            <person name="Go M."/>
            <person name="Henderson B.A."/>
            <person name="Jones I.B."/>
            <person name="McGettigan J.A."/>
            <person name="Micheletti S.J."/>
            <person name="Nasrallah M.E."/>
            <person name="Ortiz D."/>
            <person name="Piller C.R."/>
            <person name="Privatt S.R."/>
            <person name="Schneider S.L."/>
            <person name="Sharp S."/>
            <person name="Smith T.C."/>
            <person name="Stanton J.D."/>
            <person name="Ullery H.E."/>
            <person name="Wilson R.J."/>
            <person name="Serrano M.G."/>
            <person name="Buck G."/>
            <person name="Lee V."/>
            <person name="Wang Y."/>
            <person name="Carvalho R."/>
            <person name="Voegtly L."/>
            <person name="Shi R."/>
            <person name="Duckworth R."/>
            <person name="Johnson A."/>
            <person name="Loviza R."/>
            <person name="Walstead R."/>
            <person name="Shah Z."/>
            <person name="Kiflezghi M."/>
            <person name="Wade K."/>
            <person name="Ball S.L."/>
            <person name="Bradley K.W."/>
            <person name="Asai D.J."/>
            <person name="Bowman C.A."/>
            <person name="Russell D.A."/>
            <person name="Pope W.H."/>
            <person name="Jacobs-Sera D."/>
            <person name="Hendrix R.W."/>
            <person name="Hatfull G.F."/>
        </authorList>
    </citation>
    <scope>NUCLEOTIDE SEQUENCE [LARGE SCALE GENOMIC DNA]</scope>
    <source>
        <strain evidence="6 7">DSM 27648</strain>
    </source>
</reference>
<gene>
    <name evidence="6" type="ORF">AKJ09_06995</name>
</gene>
<dbReference type="Gene3D" id="3.90.1590.10">
    <property type="entry name" value="glutathione-dependent formaldehyde- activating enzyme (gfa)"/>
    <property type="match status" value="1"/>
</dbReference>
<dbReference type="AlphaFoldDB" id="A0A0K1Q3W9"/>
<dbReference type="Proteomes" id="UP000064967">
    <property type="component" value="Chromosome"/>
</dbReference>
<dbReference type="OrthoDB" id="9805575at2"/>